<dbReference type="RefSeq" id="WP_342776190.1">
    <property type="nucleotide sequence ID" value="NZ_RBXO01000001.1"/>
</dbReference>
<keyword evidence="3" id="KW-1185">Reference proteome</keyword>
<dbReference type="Proteomes" id="UP000282084">
    <property type="component" value="Unassembled WGS sequence"/>
</dbReference>
<dbReference type="AlphaFoldDB" id="A0A495VTP7"/>
<evidence type="ECO:0000313" key="3">
    <source>
        <dbReference type="Proteomes" id="UP000282084"/>
    </source>
</evidence>
<name>A0A495VTP7_9PSEU</name>
<sequence>MFTPDPIQRHAGPPASSTPLRDYLSALPPGVDGSYAVLPRSLAEMMPLPWQQQMAHLLAEFHRTYAHLGWPVYRVVPSRRERLVDLDEDQLAEVGVIMEIDADGDVVYRDRAGKRIDDPEQRVVLVSVLDPIPGNYANANQNTPARGFPAPPQPYPQSGPLPVPPPPGPLPVQPPSGPLPVQPPSAPLPVQPPSGPLPAQVPHHR</sequence>
<proteinExistence type="predicted"/>
<dbReference type="EMBL" id="RBXO01000001">
    <property type="protein sequence ID" value="RKT52736.1"/>
    <property type="molecule type" value="Genomic_DNA"/>
</dbReference>
<comment type="caution">
    <text evidence="2">The sequence shown here is derived from an EMBL/GenBank/DDBJ whole genome shotgun (WGS) entry which is preliminary data.</text>
</comment>
<gene>
    <name evidence="2" type="ORF">C8E97_1260</name>
</gene>
<organism evidence="2 3">
    <name type="scientific">Saccharothrix australiensis</name>
    <dbReference type="NCBI Taxonomy" id="2072"/>
    <lineage>
        <taxon>Bacteria</taxon>
        <taxon>Bacillati</taxon>
        <taxon>Actinomycetota</taxon>
        <taxon>Actinomycetes</taxon>
        <taxon>Pseudonocardiales</taxon>
        <taxon>Pseudonocardiaceae</taxon>
        <taxon>Saccharothrix</taxon>
    </lineage>
</organism>
<feature type="region of interest" description="Disordered" evidence="1">
    <location>
        <begin position="136"/>
        <end position="205"/>
    </location>
</feature>
<reference evidence="2 3" key="1">
    <citation type="submission" date="2018-10" db="EMBL/GenBank/DDBJ databases">
        <title>Sequencing the genomes of 1000 actinobacteria strains.</title>
        <authorList>
            <person name="Klenk H.-P."/>
        </authorList>
    </citation>
    <scope>NUCLEOTIDE SEQUENCE [LARGE SCALE GENOMIC DNA]</scope>
    <source>
        <strain evidence="2 3">DSM 43800</strain>
    </source>
</reference>
<evidence type="ECO:0000256" key="1">
    <source>
        <dbReference type="SAM" id="MobiDB-lite"/>
    </source>
</evidence>
<accession>A0A495VTP7</accession>
<protein>
    <submittedName>
        <fullName evidence="2">Uncharacterized protein</fullName>
    </submittedName>
</protein>
<evidence type="ECO:0000313" key="2">
    <source>
        <dbReference type="EMBL" id="RKT52736.1"/>
    </source>
</evidence>
<feature type="compositionally biased region" description="Pro residues" evidence="1">
    <location>
        <begin position="149"/>
        <end position="196"/>
    </location>
</feature>